<evidence type="ECO:0000313" key="1">
    <source>
        <dbReference type="EnsemblPlants" id="KQL06350"/>
    </source>
</evidence>
<proteinExistence type="predicted"/>
<dbReference type="Proteomes" id="UP000004995">
    <property type="component" value="Unassembled WGS sequence"/>
</dbReference>
<organism evidence="1 2">
    <name type="scientific">Setaria italica</name>
    <name type="common">Foxtail millet</name>
    <name type="synonym">Panicum italicum</name>
    <dbReference type="NCBI Taxonomy" id="4555"/>
    <lineage>
        <taxon>Eukaryota</taxon>
        <taxon>Viridiplantae</taxon>
        <taxon>Streptophyta</taxon>
        <taxon>Embryophyta</taxon>
        <taxon>Tracheophyta</taxon>
        <taxon>Spermatophyta</taxon>
        <taxon>Magnoliopsida</taxon>
        <taxon>Liliopsida</taxon>
        <taxon>Poales</taxon>
        <taxon>Poaceae</taxon>
        <taxon>PACMAD clade</taxon>
        <taxon>Panicoideae</taxon>
        <taxon>Panicodae</taxon>
        <taxon>Paniceae</taxon>
        <taxon>Cenchrinae</taxon>
        <taxon>Setaria</taxon>
    </lineage>
</organism>
<keyword evidence="2" id="KW-1185">Reference proteome</keyword>
<sequence>MQTKLMTTIHLEQKGTWNCFSFAYDHRDPNLIITIQ</sequence>
<reference evidence="1" key="2">
    <citation type="submission" date="2018-08" db="UniProtKB">
        <authorList>
            <consortium name="EnsemblPlants"/>
        </authorList>
    </citation>
    <scope>IDENTIFICATION</scope>
    <source>
        <strain evidence="1">Yugu1</strain>
    </source>
</reference>
<dbReference type="HOGENOM" id="CLU_3360596_0_0_1"/>
<evidence type="ECO:0000313" key="2">
    <source>
        <dbReference type="Proteomes" id="UP000004995"/>
    </source>
</evidence>
<dbReference type="EnsemblPlants" id="KQL06350">
    <property type="protein sequence ID" value="KQL06350"/>
    <property type="gene ID" value="SETIT_005465mg"/>
</dbReference>
<reference evidence="2" key="1">
    <citation type="journal article" date="2012" name="Nat. Biotechnol.">
        <title>Reference genome sequence of the model plant Setaria.</title>
        <authorList>
            <person name="Bennetzen J.L."/>
            <person name="Schmutz J."/>
            <person name="Wang H."/>
            <person name="Percifield R."/>
            <person name="Hawkins J."/>
            <person name="Pontaroli A.C."/>
            <person name="Estep M."/>
            <person name="Feng L."/>
            <person name="Vaughn J.N."/>
            <person name="Grimwood J."/>
            <person name="Jenkins J."/>
            <person name="Barry K."/>
            <person name="Lindquist E."/>
            <person name="Hellsten U."/>
            <person name="Deshpande S."/>
            <person name="Wang X."/>
            <person name="Wu X."/>
            <person name="Mitros T."/>
            <person name="Triplett J."/>
            <person name="Yang X."/>
            <person name="Ye C.Y."/>
            <person name="Mauro-Herrera M."/>
            <person name="Wang L."/>
            <person name="Li P."/>
            <person name="Sharma M."/>
            <person name="Sharma R."/>
            <person name="Ronald P.C."/>
            <person name="Panaud O."/>
            <person name="Kellogg E.A."/>
            <person name="Brutnell T.P."/>
            <person name="Doust A.N."/>
            <person name="Tuskan G.A."/>
            <person name="Rokhsar D."/>
            <person name="Devos K.M."/>
        </authorList>
    </citation>
    <scope>NUCLEOTIDE SEQUENCE [LARGE SCALE GENOMIC DNA]</scope>
    <source>
        <strain evidence="2">cv. Yugu1</strain>
    </source>
</reference>
<accession>K3XU58</accession>
<dbReference type="AlphaFoldDB" id="K3XU58"/>
<dbReference type="InParanoid" id="K3XU58"/>
<dbReference type="EMBL" id="AGNK02003245">
    <property type="status" value="NOT_ANNOTATED_CDS"/>
    <property type="molecule type" value="Genomic_DNA"/>
</dbReference>
<name>K3XU58_SETIT</name>
<dbReference type="Gramene" id="KQL06350">
    <property type="protein sequence ID" value="KQL06350"/>
    <property type="gene ID" value="SETIT_005465mg"/>
</dbReference>
<protein>
    <submittedName>
        <fullName evidence="1">Uncharacterized protein</fullName>
    </submittedName>
</protein>